<comment type="catalytic activity">
    <reaction evidence="1">
        <text>ATP + protein L-histidine = ADP + protein N-phospho-L-histidine.</text>
        <dbReference type="EC" id="2.7.13.3"/>
    </reaction>
</comment>
<dbReference type="PROSITE" id="PS01124">
    <property type="entry name" value="HTH_ARAC_FAMILY_2"/>
    <property type="match status" value="1"/>
</dbReference>
<organism evidence="12 13">
    <name type="scientific">Thalassobellus suaedae</name>
    <dbReference type="NCBI Taxonomy" id="3074124"/>
    <lineage>
        <taxon>Bacteria</taxon>
        <taxon>Pseudomonadati</taxon>
        <taxon>Bacteroidota</taxon>
        <taxon>Flavobacteriia</taxon>
        <taxon>Flavobacteriales</taxon>
        <taxon>Flavobacteriaceae</taxon>
        <taxon>Thalassobellus</taxon>
    </lineage>
</organism>
<dbReference type="InterPro" id="IPR018060">
    <property type="entry name" value="HTH_AraC"/>
</dbReference>
<dbReference type="CDD" id="cd00082">
    <property type="entry name" value="HisKA"/>
    <property type="match status" value="1"/>
</dbReference>
<feature type="domain" description="HTH araC/xylS-type" evidence="9">
    <location>
        <begin position="1304"/>
        <end position="1403"/>
    </location>
</feature>
<evidence type="ECO:0000256" key="6">
    <source>
        <dbReference type="ARBA" id="ARBA00023163"/>
    </source>
</evidence>
<dbReference type="SUPFAM" id="SSF46689">
    <property type="entry name" value="Homeodomain-like"/>
    <property type="match status" value="1"/>
</dbReference>
<dbReference type="Pfam" id="PF02518">
    <property type="entry name" value="HATPase_c"/>
    <property type="match status" value="1"/>
</dbReference>
<dbReference type="InterPro" id="IPR011123">
    <property type="entry name" value="Y_Y_Y"/>
</dbReference>
<evidence type="ECO:0000256" key="4">
    <source>
        <dbReference type="ARBA" id="ARBA00023015"/>
    </source>
</evidence>
<keyword evidence="8" id="KW-0812">Transmembrane</keyword>
<evidence type="ECO:0000259" key="9">
    <source>
        <dbReference type="PROSITE" id="PS01124"/>
    </source>
</evidence>
<keyword evidence="6" id="KW-0804">Transcription</keyword>
<evidence type="ECO:0000256" key="8">
    <source>
        <dbReference type="SAM" id="Phobius"/>
    </source>
</evidence>
<dbReference type="EMBL" id="CP134536">
    <property type="protein sequence ID" value="WNH11163.1"/>
    <property type="molecule type" value="Genomic_DNA"/>
</dbReference>
<dbReference type="PROSITE" id="PS50109">
    <property type="entry name" value="HIS_KIN"/>
    <property type="match status" value="1"/>
</dbReference>
<dbReference type="InterPro" id="IPR018062">
    <property type="entry name" value="HTH_AraC-typ_CS"/>
</dbReference>
<dbReference type="PANTHER" id="PTHR43547">
    <property type="entry name" value="TWO-COMPONENT HISTIDINE KINASE"/>
    <property type="match status" value="1"/>
</dbReference>
<dbReference type="Pfam" id="PF07495">
    <property type="entry name" value="Y_Y_Y"/>
    <property type="match status" value="1"/>
</dbReference>
<evidence type="ECO:0000313" key="13">
    <source>
        <dbReference type="Proteomes" id="UP001303407"/>
    </source>
</evidence>
<dbReference type="PRINTS" id="PR00344">
    <property type="entry name" value="BCTRLSENSOR"/>
</dbReference>
<dbReference type="EC" id="2.7.13.3" evidence="2"/>
<keyword evidence="5" id="KW-0238">DNA-binding</keyword>
<dbReference type="SMART" id="SM00448">
    <property type="entry name" value="REC"/>
    <property type="match status" value="1"/>
</dbReference>
<dbReference type="InterPro" id="IPR036890">
    <property type="entry name" value="HATPase_C_sf"/>
</dbReference>
<feature type="domain" description="Histidine kinase" evidence="10">
    <location>
        <begin position="884"/>
        <end position="1105"/>
    </location>
</feature>
<dbReference type="InterPro" id="IPR015943">
    <property type="entry name" value="WD40/YVTN_repeat-like_dom_sf"/>
</dbReference>
<keyword evidence="8" id="KW-0472">Membrane</keyword>
<feature type="modified residue" description="4-aspartylphosphate" evidence="7">
    <location>
        <position position="1204"/>
    </location>
</feature>
<evidence type="ECO:0000259" key="10">
    <source>
        <dbReference type="PROSITE" id="PS50109"/>
    </source>
</evidence>
<feature type="transmembrane region" description="Helical" evidence="8">
    <location>
        <begin position="835"/>
        <end position="855"/>
    </location>
</feature>
<evidence type="ECO:0000256" key="2">
    <source>
        <dbReference type="ARBA" id="ARBA00012438"/>
    </source>
</evidence>
<dbReference type="Pfam" id="PF00072">
    <property type="entry name" value="Response_reg"/>
    <property type="match status" value="1"/>
</dbReference>
<protein>
    <recommendedName>
        <fullName evidence="2">histidine kinase</fullName>
        <ecNumber evidence="2">2.7.13.3</ecNumber>
    </recommendedName>
</protein>
<dbReference type="Gene3D" id="3.40.50.2300">
    <property type="match status" value="1"/>
</dbReference>
<dbReference type="Gene3D" id="2.130.10.10">
    <property type="entry name" value="YVTN repeat-like/Quinoprotein amine dehydrogenase"/>
    <property type="match status" value="2"/>
</dbReference>
<dbReference type="InterPro" id="IPR001789">
    <property type="entry name" value="Sig_transdc_resp-reg_receiver"/>
</dbReference>
<keyword evidence="8" id="KW-1133">Transmembrane helix</keyword>
<evidence type="ECO:0000256" key="7">
    <source>
        <dbReference type="PROSITE-ProRule" id="PRU00169"/>
    </source>
</evidence>
<dbReference type="Gene3D" id="1.10.10.60">
    <property type="entry name" value="Homeodomain-like"/>
    <property type="match status" value="2"/>
</dbReference>
<dbReference type="Gene3D" id="2.60.40.10">
    <property type="entry name" value="Immunoglobulins"/>
    <property type="match status" value="1"/>
</dbReference>
<dbReference type="InterPro" id="IPR013783">
    <property type="entry name" value="Ig-like_fold"/>
</dbReference>
<dbReference type="InterPro" id="IPR004358">
    <property type="entry name" value="Sig_transdc_His_kin-like_C"/>
</dbReference>
<dbReference type="SUPFAM" id="SSF55874">
    <property type="entry name" value="ATPase domain of HSP90 chaperone/DNA topoisomerase II/histidine kinase"/>
    <property type="match status" value="1"/>
</dbReference>
<feature type="domain" description="Response regulatory" evidence="11">
    <location>
        <begin position="1156"/>
        <end position="1271"/>
    </location>
</feature>
<accession>A0ABY9XZ90</accession>
<evidence type="ECO:0000256" key="1">
    <source>
        <dbReference type="ARBA" id="ARBA00000085"/>
    </source>
</evidence>
<dbReference type="SMART" id="SM00342">
    <property type="entry name" value="HTH_ARAC"/>
    <property type="match status" value="1"/>
</dbReference>
<keyword evidence="13" id="KW-1185">Reference proteome</keyword>
<dbReference type="PROSITE" id="PS50110">
    <property type="entry name" value="RESPONSE_REGULATORY"/>
    <property type="match status" value="1"/>
</dbReference>
<reference evidence="12 13" key="1">
    <citation type="submission" date="2023-09" db="EMBL/GenBank/DDBJ databases">
        <title>Thalassobella suaedae gen. nov., sp. nov., a marine bacterium of the family Flavobacteriaceae isolated from a halophyte Suaeda japonica.</title>
        <authorList>
            <person name="Lee S.Y."/>
            <person name="Hwang C.Y."/>
        </authorList>
    </citation>
    <scope>NUCLEOTIDE SEQUENCE [LARGE SCALE GENOMIC DNA]</scope>
    <source>
        <strain evidence="12 13">HL-DH10</strain>
    </source>
</reference>
<dbReference type="RefSeq" id="WP_415861139.1">
    <property type="nucleotide sequence ID" value="NZ_CP134536.1"/>
</dbReference>
<dbReference type="Pfam" id="PF12833">
    <property type="entry name" value="HTH_18"/>
    <property type="match status" value="1"/>
</dbReference>
<evidence type="ECO:0000256" key="3">
    <source>
        <dbReference type="ARBA" id="ARBA00022553"/>
    </source>
</evidence>
<proteinExistence type="predicted"/>
<dbReference type="InterPro" id="IPR005467">
    <property type="entry name" value="His_kinase_dom"/>
</dbReference>
<dbReference type="InterPro" id="IPR011110">
    <property type="entry name" value="Reg_prop"/>
</dbReference>
<dbReference type="InterPro" id="IPR003594">
    <property type="entry name" value="HATPase_dom"/>
</dbReference>
<dbReference type="Gene3D" id="1.10.287.130">
    <property type="match status" value="1"/>
</dbReference>
<name>A0ABY9XZ90_9FLAO</name>
<keyword evidence="4" id="KW-0805">Transcription regulation</keyword>
<dbReference type="PROSITE" id="PS51257">
    <property type="entry name" value="PROKAR_LIPOPROTEIN"/>
    <property type="match status" value="1"/>
</dbReference>
<gene>
    <name evidence="12" type="ORF">RHP49_09540</name>
</gene>
<dbReference type="InterPro" id="IPR009057">
    <property type="entry name" value="Homeodomain-like_sf"/>
</dbReference>
<dbReference type="InterPro" id="IPR011006">
    <property type="entry name" value="CheY-like_superfamily"/>
</dbReference>
<dbReference type="Gene3D" id="3.30.565.10">
    <property type="entry name" value="Histidine kinase-like ATPase, C-terminal domain"/>
    <property type="match status" value="1"/>
</dbReference>
<dbReference type="PROSITE" id="PS00041">
    <property type="entry name" value="HTH_ARAC_FAMILY_1"/>
    <property type="match status" value="1"/>
</dbReference>
<evidence type="ECO:0000256" key="5">
    <source>
        <dbReference type="ARBA" id="ARBA00023125"/>
    </source>
</evidence>
<dbReference type="SUPFAM" id="SSF63829">
    <property type="entry name" value="Calcium-dependent phosphotriesterase"/>
    <property type="match status" value="1"/>
</dbReference>
<dbReference type="Proteomes" id="UP001303407">
    <property type="component" value="Chromosome"/>
</dbReference>
<dbReference type="CDD" id="cd17574">
    <property type="entry name" value="REC_OmpR"/>
    <property type="match status" value="1"/>
</dbReference>
<dbReference type="InterPro" id="IPR036097">
    <property type="entry name" value="HisK_dim/P_sf"/>
</dbReference>
<dbReference type="Pfam" id="PF07494">
    <property type="entry name" value="Reg_prop"/>
    <property type="match status" value="4"/>
</dbReference>
<dbReference type="InterPro" id="IPR011047">
    <property type="entry name" value="Quinoprotein_ADH-like_sf"/>
</dbReference>
<dbReference type="SUPFAM" id="SSF47384">
    <property type="entry name" value="Homodimeric domain of signal transducing histidine kinase"/>
    <property type="match status" value="1"/>
</dbReference>
<keyword evidence="3 7" id="KW-0597">Phosphoprotein</keyword>
<evidence type="ECO:0000259" key="11">
    <source>
        <dbReference type="PROSITE" id="PS50110"/>
    </source>
</evidence>
<sequence length="1411" mass="162586">MVKNLDFRNKYFFILIIFIAIIGCNKKHEHSIINSIPENIKSDSQEKINNTFNKPLNTSYLFDAKYSIEQLDNTNGLSNSSVNTIFQDSENLLWIGTWDGLNRYNGHSFKIFRPELNNENSLTNQIILKIDEDHNGDIWVLTVHGLNRYNKKTNTFNRYYFSRKDKPPFSESEFNMTLDGSKTVFCAVKDWGIGYFNGDVFQLLEIKNLPSNAVSKMVFSQNGELLLLFDNNELYSLKIKIKEDGSKTVSKVKQILTNVSDFGILSQNKMCFITVSGNPVLYSFDDKTEIIIDKASSHNIIARTKEGLLLYNESGYFVVDSLGRTVSNAWTKKLKDQKITALLQGTENVIWKGTDGDGLFKMYPQKKVFNLVSKTQVPEIDGGIVRAFLEEEGNSFWVGTKGSGLFRFPSEFYLNTNNPLAYKNFNESNSSINNAVFALCKGQDDLIFVGTDGKGINVFDLKKSKLIGWSDIIGNEFCSYFKSTYAIYQDENGVIWLGTNGYGMVSFKISRYGERLKITDFKQYLAANGSKESLSSNIIFSIIPKSNDELWIGTRLGGLNLFDKRINRFKTFKNIKNDPQSLSNNDILCLHTDIEKRLWIGTSFGLNVLEEFNDGEEPRFKNFTVKDGLPNNTVHGIVSDNKSNLWISTNFGLSNFIFKELKFINYTKNEGLQNNEFADGAFYQNDNTDFIFVGGIKGFNYFLPSKIEESQVVPDILIDKISGQNQEVPYYQGLVVSPKSKTFPSIVLEHDQNFFDVELAALTYINSEKCQYAYKLNNFDQDWNSINNRKIISFTNVPKGGYSLWIKWSNSDGVWSDAVHAVDIKIKPVFWQSNAAIFVYFILCLLFLLFVWSYFNKQYRLRQNILFQKREEEIHQNRLTFFTNIAHEFQTPLTLIVGPIQKLAESENLGERSKKFIDMIQRNSSRLLFLTQQLLEFRKAEYDYLEVTVKQFDLVNLIEQIAELFDEWALEKNIEYNLELPTELVGWYDKDKIEKIIFNLLSNAFKYTPNNGSIKLKFDKQDNGIKKLTIKVSNTGKGIPKEKLESLFDRFFLTDSGEKSDTDLFRTGIGLAYIKKLITVLRGEIEVSSKLNKITVFKIILPCSKESYKDNEIDVEGNQILISDYLKNILEEVPNDSDDKLNKMSSLEAVLENRKVILIVEDEREIQLFLNELLNEKYKIVIANNGLEALERIDKELPDIIITDVMMPLMDGVELCKKVKETDRTCHIPVIMLTAKSSILHRIEGLESGANSYIPKPFHPDHILIRVKKLLQERELILKHLAQDTLIENIKDLEVHNDDKVLLRNVIELIRNNIENENLQSQFIEEKLGISNSQLYRKIKQNFGFSPGDLIRTTRLQYAAELLRKSNFTVSQVCYQSGFNNRSYFYREFKKMYNSTPKNYQIKNNSEKNQE</sequence>
<evidence type="ECO:0000313" key="12">
    <source>
        <dbReference type="EMBL" id="WNH11163.1"/>
    </source>
</evidence>
<dbReference type="PANTHER" id="PTHR43547:SF2">
    <property type="entry name" value="HYBRID SIGNAL TRANSDUCTION HISTIDINE KINASE C"/>
    <property type="match status" value="1"/>
</dbReference>
<dbReference type="SMART" id="SM00387">
    <property type="entry name" value="HATPase_c"/>
    <property type="match status" value="1"/>
</dbReference>
<dbReference type="Pfam" id="PF00512">
    <property type="entry name" value="HisKA"/>
    <property type="match status" value="1"/>
</dbReference>
<dbReference type="SMART" id="SM00388">
    <property type="entry name" value="HisKA"/>
    <property type="match status" value="1"/>
</dbReference>
<dbReference type="SUPFAM" id="SSF52172">
    <property type="entry name" value="CheY-like"/>
    <property type="match status" value="1"/>
</dbReference>
<dbReference type="SUPFAM" id="SSF50998">
    <property type="entry name" value="Quinoprotein alcohol dehydrogenase-like"/>
    <property type="match status" value="1"/>
</dbReference>
<dbReference type="InterPro" id="IPR003661">
    <property type="entry name" value="HisK_dim/P_dom"/>
</dbReference>